<accession>A0AAV3X793</accession>
<protein>
    <submittedName>
        <fullName evidence="4">YHS domain protein, putative</fullName>
    </submittedName>
</protein>
<evidence type="ECO:0000313" key="5">
    <source>
        <dbReference type="Proteomes" id="UP001050975"/>
    </source>
</evidence>
<dbReference type="AlphaFoldDB" id="A0AAV3X793"/>
<name>A0AAV3X793_9CYAN</name>
<dbReference type="EMBL" id="BLAY01000009">
    <property type="protein sequence ID" value="GET36194.1"/>
    <property type="molecule type" value="Genomic_DNA"/>
</dbReference>
<dbReference type="NCBIfam" id="NF041384">
    <property type="entry name" value="YHS_seleno_dom"/>
    <property type="match status" value="1"/>
</dbReference>
<evidence type="ECO:0000259" key="3">
    <source>
        <dbReference type="Pfam" id="PF04945"/>
    </source>
</evidence>
<dbReference type="Proteomes" id="UP001050975">
    <property type="component" value="Unassembled WGS sequence"/>
</dbReference>
<reference evidence="4" key="1">
    <citation type="submission" date="2019-10" db="EMBL/GenBank/DDBJ databases">
        <title>Draft genome sequece of Microseira wollei NIES-4236.</title>
        <authorList>
            <person name="Yamaguchi H."/>
            <person name="Suzuki S."/>
            <person name="Kawachi M."/>
        </authorList>
    </citation>
    <scope>NUCLEOTIDE SEQUENCE</scope>
    <source>
        <strain evidence="4">NIES-4236</strain>
    </source>
</reference>
<evidence type="ECO:0000256" key="2">
    <source>
        <dbReference type="SAM" id="SignalP"/>
    </source>
</evidence>
<feature type="domain" description="YHS" evidence="3">
    <location>
        <begin position="80"/>
        <end position="126"/>
    </location>
</feature>
<feature type="compositionally biased region" description="Low complexity" evidence="1">
    <location>
        <begin position="34"/>
        <end position="47"/>
    </location>
</feature>
<dbReference type="PROSITE" id="PS51257">
    <property type="entry name" value="PROKAR_LIPOPROTEIN"/>
    <property type="match status" value="1"/>
</dbReference>
<keyword evidence="5" id="KW-1185">Reference proteome</keyword>
<dbReference type="InterPro" id="IPR007029">
    <property type="entry name" value="YHS_dom"/>
</dbReference>
<evidence type="ECO:0000313" key="4">
    <source>
        <dbReference type="EMBL" id="GET36194.1"/>
    </source>
</evidence>
<evidence type="ECO:0000256" key="1">
    <source>
        <dbReference type="SAM" id="MobiDB-lite"/>
    </source>
</evidence>
<comment type="caution">
    <text evidence="4">The sequence shown here is derived from an EMBL/GenBank/DDBJ whole genome shotgun (WGS) entry which is preliminary data.</text>
</comment>
<feature type="region of interest" description="Disordered" evidence="1">
    <location>
        <begin position="32"/>
        <end position="54"/>
    </location>
</feature>
<gene>
    <name evidence="4" type="ORF">MiSe_09420</name>
</gene>
<dbReference type="RefSeq" id="WP_226575417.1">
    <property type="nucleotide sequence ID" value="NZ_BLAY01000009.1"/>
</dbReference>
<sequence>MKDKRVTIASVLLLMGLAMGCASQPKTEVVSLETPATKSTTTPAASKPEAKTAESVSQVKSPTVSFYTDNGLAIKGADPVAYFQEGKPVKGNSQFAYQWMNATWYFSSAQNRDLFVKNPQKYAPQYGGFCAWAVSQGYTAQIDPDAWKIVDGKLYLNYNKGVQRSWERDIPGNISRGDRNWPSLNDRLKK</sequence>
<feature type="signal peptide" evidence="2">
    <location>
        <begin position="1"/>
        <end position="20"/>
    </location>
</feature>
<proteinExistence type="predicted"/>
<keyword evidence="2" id="KW-0732">Signal</keyword>
<feature type="chain" id="PRO_5043629551" evidence="2">
    <location>
        <begin position="21"/>
        <end position="190"/>
    </location>
</feature>
<organism evidence="4 5">
    <name type="scientific">Microseira wollei NIES-4236</name>
    <dbReference type="NCBI Taxonomy" id="2530354"/>
    <lineage>
        <taxon>Bacteria</taxon>
        <taxon>Bacillati</taxon>
        <taxon>Cyanobacteriota</taxon>
        <taxon>Cyanophyceae</taxon>
        <taxon>Oscillatoriophycideae</taxon>
        <taxon>Aerosakkonematales</taxon>
        <taxon>Aerosakkonemataceae</taxon>
        <taxon>Microseira</taxon>
    </lineage>
</organism>
<dbReference type="Pfam" id="PF04945">
    <property type="entry name" value="YHS"/>
    <property type="match status" value="1"/>
</dbReference>